<name>A0A4V3HSW3_9PEZI</name>
<keyword evidence="2" id="KW-1185">Reference proteome</keyword>
<sequence>MKDLIDDDCVDNLKRSNGAGLREPELWVSHSILLLPKVGVITVTGPSVGSRSLYRSGHRNADNRLCGDRRPARQASGWSASYWALADGNSR</sequence>
<gene>
    <name evidence="1" type="ORF">C8035_v007335</name>
</gene>
<evidence type="ECO:0000313" key="1">
    <source>
        <dbReference type="EMBL" id="TDZ37199.1"/>
    </source>
</evidence>
<dbReference type="AlphaFoldDB" id="A0A4V3HSW3"/>
<organism evidence="1 2">
    <name type="scientific">Colletotrichum spinosum</name>
    <dbReference type="NCBI Taxonomy" id="1347390"/>
    <lineage>
        <taxon>Eukaryota</taxon>
        <taxon>Fungi</taxon>
        <taxon>Dikarya</taxon>
        <taxon>Ascomycota</taxon>
        <taxon>Pezizomycotina</taxon>
        <taxon>Sordariomycetes</taxon>
        <taxon>Hypocreomycetidae</taxon>
        <taxon>Glomerellales</taxon>
        <taxon>Glomerellaceae</taxon>
        <taxon>Colletotrichum</taxon>
        <taxon>Colletotrichum orbiculare species complex</taxon>
    </lineage>
</organism>
<evidence type="ECO:0000313" key="2">
    <source>
        <dbReference type="Proteomes" id="UP000295083"/>
    </source>
</evidence>
<proteinExistence type="predicted"/>
<dbReference type="EMBL" id="QAPG01000025">
    <property type="protein sequence ID" value="TDZ37199.1"/>
    <property type="molecule type" value="Genomic_DNA"/>
</dbReference>
<protein>
    <submittedName>
        <fullName evidence="1">Uncharacterized protein</fullName>
    </submittedName>
</protein>
<accession>A0A4V3HSW3</accession>
<dbReference type="Proteomes" id="UP000295083">
    <property type="component" value="Unassembled WGS sequence"/>
</dbReference>
<reference evidence="1 2" key="1">
    <citation type="submission" date="2018-11" db="EMBL/GenBank/DDBJ databases">
        <title>Genome sequence and assembly of Colletotrichum spinosum.</title>
        <authorList>
            <person name="Gan P."/>
            <person name="Shirasu K."/>
        </authorList>
    </citation>
    <scope>NUCLEOTIDE SEQUENCE [LARGE SCALE GENOMIC DNA]</scope>
    <source>
        <strain evidence="1 2">CBS 515.97</strain>
    </source>
</reference>
<comment type="caution">
    <text evidence="1">The sequence shown here is derived from an EMBL/GenBank/DDBJ whole genome shotgun (WGS) entry which is preliminary data.</text>
</comment>